<feature type="region of interest" description="Disordered" evidence="1">
    <location>
        <begin position="771"/>
        <end position="803"/>
    </location>
</feature>
<evidence type="ECO:0000313" key="5">
    <source>
        <dbReference type="RefSeq" id="XP_013396179.1"/>
    </source>
</evidence>
<evidence type="ECO:0000256" key="2">
    <source>
        <dbReference type="SAM" id="Phobius"/>
    </source>
</evidence>
<evidence type="ECO:0000313" key="4">
    <source>
        <dbReference type="Proteomes" id="UP000085678"/>
    </source>
</evidence>
<dbReference type="RefSeq" id="XP_013396179.1">
    <property type="nucleotide sequence ID" value="XM_013540725.1"/>
</dbReference>
<feature type="compositionally biased region" description="Basic and acidic residues" evidence="1">
    <location>
        <begin position="790"/>
        <end position="800"/>
    </location>
</feature>
<evidence type="ECO:0000256" key="3">
    <source>
        <dbReference type="SAM" id="SignalP"/>
    </source>
</evidence>
<accession>A0A1S3IFE0</accession>
<dbReference type="KEGG" id="lak:106163208"/>
<sequence>MSNMKGTLFQPTVAALTALCFLGRDASAAETIQSLEAKLGDLGDLGFPLPTGGAAEASTPFKLGLKALLLDMNGLAREQFQTAGNAGFAFAHWGSAIARHSTVTYENDDLEVANRFLNRTLEGESQLNPFQKKLVQAAVALFMPGKSRVSRVETFTALLKEIVDSPNVTNSFVKLLYIKSLLETAQLSRNETLQNMVKDMLRPTLDTADIVDPDLRLYYYYLALITYKRIDEAETAKEFANAFNSSTNLPAYSFHLARAGIYVRLGLWKMAHSAISAANSLVEDRTMFMQDSGGNYPRLNWLRVKETKHFIHLQRGEFVKGLEVLNEVREFVGRIGNGSDPVKQAFLYRMTSRHYFETYQLNLPSPSLPDVQQLDERLPNGFYTTYSEAALHVATAHKLLKESTYDTNEIKRISVRVDQIRSRTLLHVNGSESLAALHSLHLVDYCKYQLMALWAYANKSLPQAKRYLTLAARIEEVHLRTAFSMEPTILFLPSMELYGDMMQQMYSEEQGSSKNTFKGPALHIQAYYQLALVLYPNRPSTVYRIAKIFGDADMAVYYIPVAVKWYTKTKDNWVDADTTFDGLREAQIYIESKNPPDRLNLVIGLGAGAVGLVIIVVVIVACCRRDKEDFNYNNKGIEAVNRRNNKDAKRVAKDDVATTSRIYDTPEIYDARHFESANSDGTASRKPEYKNLSEPVQSQRPQYDDTAAAVPTVIVTDEDVGAGVSEMTVSQTYFDDTATDQTMSFERHYNTAGMSTFSDSPRATEGTMTMAAMDKPDPHDSIDDDDGEDDNHHTWDEDSKPLINIVNVDDAADSEREEAPPPVYTPGFHDLDTVIASQEGNTDDMSDDNNRADHYDSQPAERETLVSEGRVNNGDDNNATGFDDLDDVIASQGDDDAAGDNQPAEPETSMTGGTIDHGDDNTYDDRDSNGSSFRNSFPPPPPEIDIEIEDAPVRRYDDDDDDENQWVTSLDDERRY</sequence>
<dbReference type="Proteomes" id="UP000085678">
    <property type="component" value="Unplaced"/>
</dbReference>
<organism evidence="4 5">
    <name type="scientific">Lingula anatina</name>
    <name type="common">Brachiopod</name>
    <name type="synonym">Lingula unguis</name>
    <dbReference type="NCBI Taxonomy" id="7574"/>
    <lineage>
        <taxon>Eukaryota</taxon>
        <taxon>Metazoa</taxon>
        <taxon>Spiralia</taxon>
        <taxon>Lophotrochozoa</taxon>
        <taxon>Brachiopoda</taxon>
        <taxon>Linguliformea</taxon>
        <taxon>Lingulata</taxon>
        <taxon>Lingulida</taxon>
        <taxon>Linguloidea</taxon>
        <taxon>Lingulidae</taxon>
        <taxon>Lingula</taxon>
    </lineage>
</organism>
<feature type="region of interest" description="Disordered" evidence="1">
    <location>
        <begin position="839"/>
        <end position="976"/>
    </location>
</feature>
<feature type="signal peptide" evidence="3">
    <location>
        <begin position="1"/>
        <end position="28"/>
    </location>
</feature>
<keyword evidence="2" id="KW-1133">Transmembrane helix</keyword>
<dbReference type="AlphaFoldDB" id="A0A1S3IFE0"/>
<keyword evidence="2" id="KW-0812">Transmembrane</keyword>
<keyword evidence="3" id="KW-0732">Signal</keyword>
<feature type="transmembrane region" description="Helical" evidence="2">
    <location>
        <begin position="601"/>
        <end position="623"/>
    </location>
</feature>
<feature type="chain" id="PRO_5010295463" evidence="3">
    <location>
        <begin position="29"/>
        <end position="976"/>
    </location>
</feature>
<keyword evidence="2" id="KW-0472">Membrane</keyword>
<feature type="compositionally biased region" description="Basic and acidic residues" evidence="1">
    <location>
        <begin position="848"/>
        <end position="865"/>
    </location>
</feature>
<evidence type="ECO:0000256" key="1">
    <source>
        <dbReference type="SAM" id="MobiDB-lite"/>
    </source>
</evidence>
<dbReference type="InParanoid" id="A0A1S3IFE0"/>
<protein>
    <submittedName>
        <fullName evidence="5">Uncharacterized protein LOC106163208</fullName>
    </submittedName>
</protein>
<feature type="region of interest" description="Disordered" evidence="1">
    <location>
        <begin position="673"/>
        <end position="705"/>
    </location>
</feature>
<feature type="compositionally biased region" description="Acidic residues" evidence="1">
    <location>
        <begin position="883"/>
        <end position="898"/>
    </location>
</feature>
<feature type="compositionally biased region" description="Basic and acidic residues" evidence="1">
    <location>
        <begin position="916"/>
        <end position="928"/>
    </location>
</feature>
<keyword evidence="4" id="KW-1185">Reference proteome</keyword>
<dbReference type="GeneID" id="106163208"/>
<proteinExistence type="predicted"/>
<gene>
    <name evidence="5" type="primary">LOC106163208</name>
</gene>
<name>A0A1S3IFE0_LINAN</name>
<reference evidence="5" key="1">
    <citation type="submission" date="2025-08" db="UniProtKB">
        <authorList>
            <consortium name="RefSeq"/>
        </authorList>
    </citation>
    <scope>IDENTIFICATION</scope>
    <source>
        <tissue evidence="5">Gonads</tissue>
    </source>
</reference>